<evidence type="ECO:0000256" key="1">
    <source>
        <dbReference type="SAM" id="MobiDB-lite"/>
    </source>
</evidence>
<dbReference type="RefSeq" id="WP_343972705.1">
    <property type="nucleotide sequence ID" value="NZ_BAAAHK010000009.1"/>
</dbReference>
<evidence type="ECO:0000313" key="3">
    <source>
        <dbReference type="Proteomes" id="UP001500542"/>
    </source>
</evidence>
<dbReference type="EMBL" id="BAAAHK010000009">
    <property type="protein sequence ID" value="GAA0946608.1"/>
    <property type="molecule type" value="Genomic_DNA"/>
</dbReference>
<reference evidence="3" key="1">
    <citation type="journal article" date="2019" name="Int. J. Syst. Evol. Microbiol.">
        <title>The Global Catalogue of Microorganisms (GCM) 10K type strain sequencing project: providing services to taxonomists for standard genome sequencing and annotation.</title>
        <authorList>
            <consortium name="The Broad Institute Genomics Platform"/>
            <consortium name="The Broad Institute Genome Sequencing Center for Infectious Disease"/>
            <person name="Wu L."/>
            <person name="Ma J."/>
        </authorList>
    </citation>
    <scope>NUCLEOTIDE SEQUENCE [LARGE SCALE GENOMIC DNA]</scope>
    <source>
        <strain evidence="3">JCM 10977</strain>
    </source>
</reference>
<evidence type="ECO:0008006" key="4">
    <source>
        <dbReference type="Google" id="ProtNLM"/>
    </source>
</evidence>
<sequence>MSPKKEASAPGQSAEPEYLTDQSGTKIEDEVLNEITGEDGANPTYPPFL</sequence>
<organism evidence="2 3">
    <name type="scientific">Kribbella koreensis</name>
    <dbReference type="NCBI Taxonomy" id="57909"/>
    <lineage>
        <taxon>Bacteria</taxon>
        <taxon>Bacillati</taxon>
        <taxon>Actinomycetota</taxon>
        <taxon>Actinomycetes</taxon>
        <taxon>Propionibacteriales</taxon>
        <taxon>Kribbellaceae</taxon>
        <taxon>Kribbella</taxon>
    </lineage>
</organism>
<gene>
    <name evidence="2" type="ORF">GCM10009554_42680</name>
</gene>
<name>A0ABP4B636_9ACTN</name>
<proteinExistence type="predicted"/>
<dbReference type="Proteomes" id="UP001500542">
    <property type="component" value="Unassembled WGS sequence"/>
</dbReference>
<feature type="region of interest" description="Disordered" evidence="1">
    <location>
        <begin position="1"/>
        <end position="26"/>
    </location>
</feature>
<evidence type="ECO:0000313" key="2">
    <source>
        <dbReference type="EMBL" id="GAA0946608.1"/>
    </source>
</evidence>
<comment type="caution">
    <text evidence="2">The sequence shown here is derived from an EMBL/GenBank/DDBJ whole genome shotgun (WGS) entry which is preliminary data.</text>
</comment>
<protein>
    <recommendedName>
        <fullName evidence="4">Albusnodin family lasso peptide</fullName>
    </recommendedName>
</protein>
<keyword evidence="3" id="KW-1185">Reference proteome</keyword>
<accession>A0ABP4B636</accession>